<organism evidence="1 2">
    <name type="scientific">Trifolium pratense</name>
    <name type="common">Red clover</name>
    <dbReference type="NCBI Taxonomy" id="57577"/>
    <lineage>
        <taxon>Eukaryota</taxon>
        <taxon>Viridiplantae</taxon>
        <taxon>Streptophyta</taxon>
        <taxon>Embryophyta</taxon>
        <taxon>Tracheophyta</taxon>
        <taxon>Spermatophyta</taxon>
        <taxon>Magnoliopsida</taxon>
        <taxon>eudicotyledons</taxon>
        <taxon>Gunneridae</taxon>
        <taxon>Pentapetalae</taxon>
        <taxon>rosids</taxon>
        <taxon>fabids</taxon>
        <taxon>Fabales</taxon>
        <taxon>Fabaceae</taxon>
        <taxon>Papilionoideae</taxon>
        <taxon>50 kb inversion clade</taxon>
        <taxon>NPAAA clade</taxon>
        <taxon>Hologalegina</taxon>
        <taxon>IRL clade</taxon>
        <taxon>Trifolieae</taxon>
        <taxon>Trifolium</taxon>
    </lineage>
</organism>
<name>A0ACB0M0V1_TRIPR</name>
<protein>
    <submittedName>
        <fullName evidence="1">Uncharacterized protein</fullName>
    </submittedName>
</protein>
<dbReference type="EMBL" id="CASHSV030000716">
    <property type="protein sequence ID" value="CAJ2674199.1"/>
    <property type="molecule type" value="Genomic_DNA"/>
</dbReference>
<accession>A0ACB0M0V1</accession>
<evidence type="ECO:0000313" key="1">
    <source>
        <dbReference type="EMBL" id="CAJ2674199.1"/>
    </source>
</evidence>
<dbReference type="Proteomes" id="UP001177021">
    <property type="component" value="Unassembled WGS sequence"/>
</dbReference>
<reference evidence="1" key="1">
    <citation type="submission" date="2023-10" db="EMBL/GenBank/DDBJ databases">
        <authorList>
            <person name="Rodriguez Cubillos JULIANA M."/>
            <person name="De Vega J."/>
        </authorList>
    </citation>
    <scope>NUCLEOTIDE SEQUENCE</scope>
</reference>
<keyword evidence="2" id="KW-1185">Reference proteome</keyword>
<evidence type="ECO:0000313" key="2">
    <source>
        <dbReference type="Proteomes" id="UP001177021"/>
    </source>
</evidence>
<proteinExistence type="predicted"/>
<gene>
    <name evidence="1" type="ORF">MILVUS5_LOCUS37492</name>
</gene>
<sequence length="334" mass="38904">MASQELNHETNIGVHFIKIILQTSLQQGKLRVPISFVRRHWKGITNPVTLRLPNSTEKKVSWEKTSDYDVWFCNGWREFANYLSLSDLQILVFQYQGNSLFSVIGFGKCGLEIKYPLSETSEKAEEVEESDCSLKIIEETPLLRGKRSKSSSRSSKICKKIKIIPNEQKEYKHEKRKVQEHPRFPNFKDMDIGSSSDDLKERSRDLHEKVKKKFKSDKDFFTSMIHKTYIERDILGIPIEFAKTHLYRMEGRNAILFVDQERTWNVDLKIGANNQYKLVDGWSKFCADNNLKLGDVCVFILKKCKGTISFQVVIFSLEKDMKTPYFQGNSSKLY</sequence>
<comment type="caution">
    <text evidence="1">The sequence shown here is derived from an EMBL/GenBank/DDBJ whole genome shotgun (WGS) entry which is preliminary data.</text>
</comment>